<feature type="domain" description="DUF7344" evidence="1">
    <location>
        <begin position="17"/>
        <end position="96"/>
    </location>
</feature>
<proteinExistence type="predicted"/>
<gene>
    <name evidence="2" type="ORF">SAMN05216226_13010</name>
</gene>
<keyword evidence="3" id="KW-1185">Reference proteome</keyword>
<dbReference type="Pfam" id="PF24035">
    <property type="entry name" value="DUF7344"/>
    <property type="match status" value="1"/>
</dbReference>
<accession>A0A1G8ZSB3</accession>
<organism evidence="2 3">
    <name type="scientific">Halovenus aranensis</name>
    <dbReference type="NCBI Taxonomy" id="890420"/>
    <lineage>
        <taxon>Archaea</taxon>
        <taxon>Methanobacteriati</taxon>
        <taxon>Methanobacteriota</taxon>
        <taxon>Stenosarchaea group</taxon>
        <taxon>Halobacteria</taxon>
        <taxon>Halobacteriales</taxon>
        <taxon>Haloarculaceae</taxon>
        <taxon>Halovenus</taxon>
    </lineage>
</organism>
<dbReference type="InterPro" id="IPR055768">
    <property type="entry name" value="DUF7344"/>
</dbReference>
<feature type="non-terminal residue" evidence="2">
    <location>
        <position position="98"/>
    </location>
</feature>
<dbReference type="EMBL" id="FNFC01000030">
    <property type="protein sequence ID" value="SDK17010.1"/>
    <property type="molecule type" value="Genomic_DNA"/>
</dbReference>
<sequence length="98" mass="11113">MTSTVHYPSSVSNVLGILGNKRRILVLNYLFLFGYEQDIEVRHLARVIGGVENGISPREVTTEDYESVYNGLIQNHLPKLAKYDIIDYDDRAKVVTVT</sequence>
<reference evidence="2 3" key="1">
    <citation type="submission" date="2016-10" db="EMBL/GenBank/DDBJ databases">
        <authorList>
            <person name="de Groot N.N."/>
        </authorList>
    </citation>
    <scope>NUCLEOTIDE SEQUENCE [LARGE SCALE GENOMIC DNA]</scope>
    <source>
        <strain evidence="2 3">IBRC-M10015</strain>
    </source>
</reference>
<name>A0A1G8ZSB3_9EURY</name>
<evidence type="ECO:0000313" key="2">
    <source>
        <dbReference type="EMBL" id="SDK17010.1"/>
    </source>
</evidence>
<dbReference type="AlphaFoldDB" id="A0A1G8ZSB3"/>
<dbReference type="Proteomes" id="UP000198856">
    <property type="component" value="Unassembled WGS sequence"/>
</dbReference>
<protein>
    <recommendedName>
        <fullName evidence="1">DUF7344 domain-containing protein</fullName>
    </recommendedName>
</protein>
<evidence type="ECO:0000313" key="3">
    <source>
        <dbReference type="Proteomes" id="UP000198856"/>
    </source>
</evidence>
<evidence type="ECO:0000259" key="1">
    <source>
        <dbReference type="Pfam" id="PF24035"/>
    </source>
</evidence>